<keyword evidence="1" id="KW-0808">Transferase</keyword>
<dbReference type="GO" id="GO:0016757">
    <property type="term" value="F:glycosyltransferase activity"/>
    <property type="evidence" value="ECO:0007669"/>
    <property type="project" value="InterPro"/>
</dbReference>
<sequence>MLRQPFDIVHHASATPRNLVAATLAKARSFGKCVHIFTAPIQPHENDQYYQQYVTSIYRADVLAAVSHAVAEDIYAKFGRKVDAVIPSGVDLNFFAPTKSQPIDLEQLGINQPYVLFVGILTPRKRPDIFMQLASLLPHLDFVMVGGFYNGQEKQHYTEAAQAYPNLKMLGYAPRSMVRDLMAGTISLVFPSELEGLPLTVLEASAMGVPILAQPKTSMPEAIIPDVTGWMLPGDQLQLWADRLREISCWSNEQRQCFAQKARNFVAENYSWDVVAKQYGQLYVELAT</sequence>
<feature type="domain" description="Glycosyl transferase family 1" evidence="2">
    <location>
        <begin position="107"/>
        <end position="264"/>
    </location>
</feature>
<dbReference type="Pfam" id="PF00534">
    <property type="entry name" value="Glycos_transf_1"/>
    <property type="match status" value="1"/>
</dbReference>
<dbReference type="PANTHER" id="PTHR46401:SF2">
    <property type="entry name" value="GLYCOSYLTRANSFERASE WBBK-RELATED"/>
    <property type="match status" value="1"/>
</dbReference>
<evidence type="ECO:0000256" key="1">
    <source>
        <dbReference type="ARBA" id="ARBA00022679"/>
    </source>
</evidence>
<accession>A0AA97APB1</accession>
<gene>
    <name evidence="3" type="ORF">HJG54_33045</name>
</gene>
<proteinExistence type="predicted"/>
<dbReference type="CDD" id="cd03801">
    <property type="entry name" value="GT4_PimA-like"/>
    <property type="match status" value="1"/>
</dbReference>
<dbReference type="AlphaFoldDB" id="A0AA97APB1"/>
<protein>
    <submittedName>
        <fullName evidence="3">Glycosyltransferase family 4 protein</fullName>
    </submittedName>
</protein>
<reference evidence="3" key="1">
    <citation type="submission" date="2020-05" db="EMBL/GenBank/DDBJ databases">
        <authorList>
            <person name="Zhu T."/>
            <person name="Keshari N."/>
            <person name="Lu X."/>
        </authorList>
    </citation>
    <scope>NUCLEOTIDE SEQUENCE</scope>
    <source>
        <strain evidence="3">NK1-12</strain>
    </source>
</reference>
<name>A0AA97APB1_9CYAN</name>
<dbReference type="EMBL" id="CP053587">
    <property type="protein sequence ID" value="WNZ27677.1"/>
    <property type="molecule type" value="Genomic_DNA"/>
</dbReference>
<dbReference type="RefSeq" id="WP_316436102.1">
    <property type="nucleotide sequence ID" value="NZ_CP053587.1"/>
</dbReference>
<evidence type="ECO:0000313" key="3">
    <source>
        <dbReference type="EMBL" id="WNZ27677.1"/>
    </source>
</evidence>
<dbReference type="GO" id="GO:0009103">
    <property type="term" value="P:lipopolysaccharide biosynthetic process"/>
    <property type="evidence" value="ECO:0007669"/>
    <property type="project" value="TreeGrafter"/>
</dbReference>
<dbReference type="SUPFAM" id="SSF53756">
    <property type="entry name" value="UDP-Glycosyltransferase/glycogen phosphorylase"/>
    <property type="match status" value="1"/>
</dbReference>
<evidence type="ECO:0000259" key="2">
    <source>
        <dbReference type="Pfam" id="PF00534"/>
    </source>
</evidence>
<dbReference type="Gene3D" id="3.40.50.2000">
    <property type="entry name" value="Glycogen Phosphorylase B"/>
    <property type="match status" value="2"/>
</dbReference>
<dbReference type="InterPro" id="IPR001296">
    <property type="entry name" value="Glyco_trans_1"/>
</dbReference>
<dbReference type="PANTHER" id="PTHR46401">
    <property type="entry name" value="GLYCOSYLTRANSFERASE WBBK-RELATED"/>
    <property type="match status" value="1"/>
</dbReference>
<organism evidence="3">
    <name type="scientific">Leptolyngbya sp. NK1-12</name>
    <dbReference type="NCBI Taxonomy" id="2547451"/>
    <lineage>
        <taxon>Bacteria</taxon>
        <taxon>Bacillati</taxon>
        <taxon>Cyanobacteriota</taxon>
        <taxon>Cyanophyceae</taxon>
        <taxon>Leptolyngbyales</taxon>
        <taxon>Leptolyngbyaceae</taxon>
        <taxon>Leptolyngbya group</taxon>
        <taxon>Leptolyngbya</taxon>
    </lineage>
</organism>